<gene>
    <name evidence="2" type="ORF">ECRASSUSDP1_LOCUS24924</name>
</gene>
<dbReference type="Proteomes" id="UP001295684">
    <property type="component" value="Unassembled WGS sequence"/>
</dbReference>
<protein>
    <submittedName>
        <fullName evidence="2">Uncharacterized protein</fullName>
    </submittedName>
</protein>
<feature type="region of interest" description="Disordered" evidence="1">
    <location>
        <begin position="28"/>
        <end position="48"/>
    </location>
</feature>
<comment type="caution">
    <text evidence="2">The sequence shown here is derived from an EMBL/GenBank/DDBJ whole genome shotgun (WGS) entry which is preliminary data.</text>
</comment>
<organism evidence="2 3">
    <name type="scientific">Euplotes crassus</name>
    <dbReference type="NCBI Taxonomy" id="5936"/>
    <lineage>
        <taxon>Eukaryota</taxon>
        <taxon>Sar</taxon>
        <taxon>Alveolata</taxon>
        <taxon>Ciliophora</taxon>
        <taxon>Intramacronucleata</taxon>
        <taxon>Spirotrichea</taxon>
        <taxon>Hypotrichia</taxon>
        <taxon>Euplotida</taxon>
        <taxon>Euplotidae</taxon>
        <taxon>Moneuplotes</taxon>
    </lineage>
</organism>
<evidence type="ECO:0000313" key="2">
    <source>
        <dbReference type="EMBL" id="CAI2383425.1"/>
    </source>
</evidence>
<keyword evidence="3" id="KW-1185">Reference proteome</keyword>
<name>A0AAD1Y3N0_EUPCR</name>
<dbReference type="AlphaFoldDB" id="A0AAD1Y3N0"/>
<sequence>MKITKLKGFENMDKDLYSLNMTQKIRNSGFHTRSKTVSEDGSQGTEKRKTIKLDSTKNKNKLIGLIKKSQFNKSAELAKSLINKSKFERVRNNAEARMKNFTRIKKSLESQRKISTESGHRRKKGFNRHFHKFSDYKSDEKNSSNHKLSVQVENCQPGDLDLRDYASKFNYFSKRTRTKISNNLKTDNSGAFRTFQRENQKKLRSKSRENNVIIHHRIDLIREMIEEKELQCLKVYEDCMRGEKKYQYEFLNTIKEYNIDLIESFNEIKDFQKPPMDLIQQIILSLNSNYGRFENFHKLELLYKNKALEKANEDYSSLEKSKNIIYSPDQEMSSFE</sequence>
<reference evidence="2" key="1">
    <citation type="submission" date="2023-07" db="EMBL/GenBank/DDBJ databases">
        <authorList>
            <consortium name="AG Swart"/>
            <person name="Singh M."/>
            <person name="Singh A."/>
            <person name="Seah K."/>
            <person name="Emmerich C."/>
        </authorList>
    </citation>
    <scope>NUCLEOTIDE SEQUENCE</scope>
    <source>
        <strain evidence="2">DP1</strain>
    </source>
</reference>
<proteinExistence type="predicted"/>
<accession>A0AAD1Y3N0</accession>
<evidence type="ECO:0000256" key="1">
    <source>
        <dbReference type="SAM" id="MobiDB-lite"/>
    </source>
</evidence>
<evidence type="ECO:0000313" key="3">
    <source>
        <dbReference type="Proteomes" id="UP001295684"/>
    </source>
</evidence>
<dbReference type="EMBL" id="CAMPGE010025687">
    <property type="protein sequence ID" value="CAI2383425.1"/>
    <property type="molecule type" value="Genomic_DNA"/>
</dbReference>